<dbReference type="Gene3D" id="1.20.1070.10">
    <property type="entry name" value="Rhodopsin 7-helix transmembrane proteins"/>
    <property type="match status" value="1"/>
</dbReference>
<name>A0A0N4YHM0_NIPBR</name>
<keyword evidence="3" id="KW-1185">Reference proteome</keyword>
<evidence type="ECO:0000256" key="1">
    <source>
        <dbReference type="SAM" id="Phobius"/>
    </source>
</evidence>
<accession>A0A0N4YHM0</accession>
<keyword evidence="1" id="KW-0472">Membrane</keyword>
<proteinExistence type="predicted"/>
<gene>
    <name evidence="2" type="ORF">NBR_LOCUS16366</name>
</gene>
<reference evidence="4" key="1">
    <citation type="submission" date="2017-02" db="UniProtKB">
        <authorList>
            <consortium name="WormBaseParasite"/>
        </authorList>
    </citation>
    <scope>IDENTIFICATION</scope>
</reference>
<feature type="transmembrane region" description="Helical" evidence="1">
    <location>
        <begin position="53"/>
        <end position="73"/>
    </location>
</feature>
<evidence type="ECO:0000313" key="4">
    <source>
        <dbReference type="WBParaSite" id="NBR_0001636501-mRNA-1"/>
    </source>
</evidence>
<organism evidence="4">
    <name type="scientific">Nippostrongylus brasiliensis</name>
    <name type="common">Rat hookworm</name>
    <dbReference type="NCBI Taxonomy" id="27835"/>
    <lineage>
        <taxon>Eukaryota</taxon>
        <taxon>Metazoa</taxon>
        <taxon>Ecdysozoa</taxon>
        <taxon>Nematoda</taxon>
        <taxon>Chromadorea</taxon>
        <taxon>Rhabditida</taxon>
        <taxon>Rhabditina</taxon>
        <taxon>Rhabditomorpha</taxon>
        <taxon>Strongyloidea</taxon>
        <taxon>Heligmosomidae</taxon>
        <taxon>Nippostrongylus</taxon>
    </lineage>
</organism>
<keyword evidence="1" id="KW-0812">Transmembrane</keyword>
<evidence type="ECO:0000313" key="2">
    <source>
        <dbReference type="EMBL" id="VDL79961.1"/>
    </source>
</evidence>
<dbReference type="Proteomes" id="UP000271162">
    <property type="component" value="Unassembled WGS sequence"/>
</dbReference>
<dbReference type="PANTHER" id="PTHR46709">
    <property type="entry name" value="PROTEIN CBG23488-RELATED"/>
    <property type="match status" value="1"/>
</dbReference>
<dbReference type="WBParaSite" id="NBR_0001636501-mRNA-1">
    <property type="protein sequence ID" value="NBR_0001636501-mRNA-1"/>
    <property type="gene ID" value="NBR_0001636501"/>
</dbReference>
<dbReference type="PANTHER" id="PTHR46709:SF1">
    <property type="entry name" value="G-PROTEIN COUPLED RECEPTORS FAMILY 1 PROFILE DOMAIN-CONTAINING PROTEIN"/>
    <property type="match status" value="1"/>
</dbReference>
<dbReference type="EMBL" id="UYSL01022162">
    <property type="protein sequence ID" value="VDL79961.1"/>
    <property type="molecule type" value="Genomic_DNA"/>
</dbReference>
<evidence type="ECO:0000313" key="3">
    <source>
        <dbReference type="Proteomes" id="UP000271162"/>
    </source>
</evidence>
<sequence>MESLCEDDGPSTADMVRLVLIVGMGTTVCLLGILLNTMLLLSFSRLQFRNSNLLYLFLLAVFDIFVELCFMSLEAKSSMRSKAFAVLKSHEDKADVSLNGRNIINKLLNSKRKKLDQIRQP</sequence>
<keyword evidence="1" id="KW-1133">Transmembrane helix</keyword>
<reference evidence="2 3" key="2">
    <citation type="submission" date="2018-11" db="EMBL/GenBank/DDBJ databases">
        <authorList>
            <consortium name="Pathogen Informatics"/>
        </authorList>
    </citation>
    <scope>NUCLEOTIDE SEQUENCE [LARGE SCALE GENOMIC DNA]</scope>
</reference>
<dbReference type="SUPFAM" id="SSF81321">
    <property type="entry name" value="Family A G protein-coupled receptor-like"/>
    <property type="match status" value="1"/>
</dbReference>
<feature type="transmembrane region" description="Helical" evidence="1">
    <location>
        <begin position="18"/>
        <end position="41"/>
    </location>
</feature>
<protein>
    <submittedName>
        <fullName evidence="4">G_PROTEIN_RECEP_F1_2 domain-containing protein</fullName>
    </submittedName>
</protein>
<dbReference type="AlphaFoldDB" id="A0A0N4YHM0"/>